<evidence type="ECO:0000313" key="2">
    <source>
        <dbReference type="Proteomes" id="UP001328107"/>
    </source>
</evidence>
<sequence length="117" mass="13258">MITMIRSILVEFVKSELVKRYLLVVLLLITFSVECDSTRAMKVDSTLMQCSLVMLIEMSNISIGCRWILLIQAACAEGTNLHALLLLQLIRKIVHSLRLLLLPLHTLLQLGRQIIDS</sequence>
<protein>
    <submittedName>
        <fullName evidence="1">Uncharacterized protein</fullName>
    </submittedName>
</protein>
<gene>
    <name evidence="1" type="ORF">PMAYCL1PPCAC_04269</name>
</gene>
<comment type="caution">
    <text evidence="1">The sequence shown here is derived from an EMBL/GenBank/DDBJ whole genome shotgun (WGS) entry which is preliminary data.</text>
</comment>
<dbReference type="Proteomes" id="UP001328107">
    <property type="component" value="Unassembled WGS sequence"/>
</dbReference>
<name>A0AAN4Z680_9BILA</name>
<accession>A0AAN4Z680</accession>
<reference evidence="2" key="1">
    <citation type="submission" date="2022-10" db="EMBL/GenBank/DDBJ databases">
        <title>Genome assembly of Pristionchus species.</title>
        <authorList>
            <person name="Yoshida K."/>
            <person name="Sommer R.J."/>
        </authorList>
    </citation>
    <scope>NUCLEOTIDE SEQUENCE [LARGE SCALE GENOMIC DNA]</scope>
    <source>
        <strain evidence="2">RS5460</strain>
    </source>
</reference>
<dbReference type="AlphaFoldDB" id="A0AAN4Z680"/>
<proteinExistence type="predicted"/>
<organism evidence="1 2">
    <name type="scientific">Pristionchus mayeri</name>
    <dbReference type="NCBI Taxonomy" id="1317129"/>
    <lineage>
        <taxon>Eukaryota</taxon>
        <taxon>Metazoa</taxon>
        <taxon>Ecdysozoa</taxon>
        <taxon>Nematoda</taxon>
        <taxon>Chromadorea</taxon>
        <taxon>Rhabditida</taxon>
        <taxon>Rhabditina</taxon>
        <taxon>Diplogasteromorpha</taxon>
        <taxon>Diplogasteroidea</taxon>
        <taxon>Neodiplogasteridae</taxon>
        <taxon>Pristionchus</taxon>
    </lineage>
</organism>
<evidence type="ECO:0000313" key="1">
    <source>
        <dbReference type="EMBL" id="GMR34074.1"/>
    </source>
</evidence>
<feature type="non-terminal residue" evidence="1">
    <location>
        <position position="117"/>
    </location>
</feature>
<keyword evidence="2" id="KW-1185">Reference proteome</keyword>
<dbReference type="EMBL" id="BTRK01000001">
    <property type="protein sequence ID" value="GMR34074.1"/>
    <property type="molecule type" value="Genomic_DNA"/>
</dbReference>